<dbReference type="EMBL" id="BARW01008106">
    <property type="protein sequence ID" value="GAI80414.1"/>
    <property type="molecule type" value="Genomic_DNA"/>
</dbReference>
<feature type="non-terminal residue" evidence="1">
    <location>
        <position position="366"/>
    </location>
</feature>
<evidence type="ECO:0008006" key="2">
    <source>
        <dbReference type="Google" id="ProtNLM"/>
    </source>
</evidence>
<accession>X1TK52</accession>
<organism evidence="1">
    <name type="scientific">marine sediment metagenome</name>
    <dbReference type="NCBI Taxonomy" id="412755"/>
    <lineage>
        <taxon>unclassified sequences</taxon>
        <taxon>metagenomes</taxon>
        <taxon>ecological metagenomes</taxon>
    </lineage>
</organism>
<comment type="caution">
    <text evidence="1">The sequence shown here is derived from an EMBL/GenBank/DDBJ whole genome shotgun (WGS) entry which is preliminary data.</text>
</comment>
<protein>
    <recommendedName>
        <fullName evidence="2">Outer membrane protein beta-barrel domain-containing protein</fullName>
    </recommendedName>
</protein>
<gene>
    <name evidence="1" type="ORF">S12H4_16715</name>
</gene>
<evidence type="ECO:0000313" key="1">
    <source>
        <dbReference type="EMBL" id="GAI80414.1"/>
    </source>
</evidence>
<name>X1TK52_9ZZZZ</name>
<dbReference type="AlphaFoldDB" id="X1TK52"/>
<reference evidence="1" key="1">
    <citation type="journal article" date="2014" name="Front. Microbiol.">
        <title>High frequency of phylogenetically diverse reductive dehalogenase-homologous genes in deep subseafloor sedimentary metagenomes.</title>
        <authorList>
            <person name="Kawai M."/>
            <person name="Futagami T."/>
            <person name="Toyoda A."/>
            <person name="Takaki Y."/>
            <person name="Nishi S."/>
            <person name="Hori S."/>
            <person name="Arai W."/>
            <person name="Tsubouchi T."/>
            <person name="Morono Y."/>
            <person name="Uchiyama I."/>
            <person name="Ito T."/>
            <person name="Fujiyama A."/>
            <person name="Inagaki F."/>
            <person name="Takami H."/>
        </authorList>
    </citation>
    <scope>NUCLEOTIDE SEQUENCE</scope>
    <source>
        <strain evidence="1">Expedition CK06-06</strain>
    </source>
</reference>
<dbReference type="SUPFAM" id="SSF56925">
    <property type="entry name" value="OMPA-like"/>
    <property type="match status" value="1"/>
</dbReference>
<dbReference type="InterPro" id="IPR011250">
    <property type="entry name" value="OMP/PagP_B-barrel"/>
</dbReference>
<sequence length="366" mass="41604">MLLVSLSSAAQIHLKNGVVLRGEIVSSDENSVIINEQDMGMLKLSNEKILKIVKGKEVKKEKSCSVPLELQDDYFDVYARDLRRKGSISISFSGGLSNIDGGDLNAAIRGQNELWEDISEDEDFTGADFNIDLEKFGWIQNFKGELLFNLSPYMSIAFGAEYLSKNNTGSLSFGYEDSGTDYENGYYVDYSTDISYSTEPEYKLTAIPLTLSLYFFIPMGNSADFFITGGAGYYLGKIEVNQTYQTDEKFQDDYYDTADDSYLYSYLYEYSSDETETSEAKCNTIGYHAGAGFSINLSPNLSFVIEGCYRYVNFKKWEVDYTYDESWHEKDGWSDLGYWEDSGTESVSFKDGKIWFYEYKTARGTY</sequence>
<proteinExistence type="predicted"/>
<dbReference type="Gene3D" id="2.40.160.20">
    <property type="match status" value="1"/>
</dbReference>